<dbReference type="Proteomes" id="UP000601435">
    <property type="component" value="Unassembled WGS sequence"/>
</dbReference>
<keyword evidence="2" id="KW-1185">Reference proteome</keyword>
<dbReference type="OrthoDB" id="10311532at2759"/>
<comment type="caution">
    <text evidence="1">The sequence shown here is derived from an EMBL/GenBank/DDBJ whole genome shotgun (WGS) entry which is preliminary data.</text>
</comment>
<proteinExistence type="predicted"/>
<name>A0A813B2M0_9DINO</name>
<sequence length="146" mass="16359">MPSVAMMDRAASWVSRFGDLSPRMWKSASESLMVSPTTSMAPNVENREKSMTIQKMCTSGTDSTTTSSMLKAPKASQPVLSNKDLKQEEALAFFLDSVSRDPEFFEEAIGARRTRMEEDLCLRLELEEKSSKKNRKAACLRVIVQL</sequence>
<gene>
    <name evidence="1" type="ORF">SNEC2469_LOCUS29521</name>
</gene>
<dbReference type="EMBL" id="CAJNJA010066597">
    <property type="protein sequence ID" value="CAE7889718.1"/>
    <property type="molecule type" value="Genomic_DNA"/>
</dbReference>
<organism evidence="1 2">
    <name type="scientific">Symbiodinium necroappetens</name>
    <dbReference type="NCBI Taxonomy" id="1628268"/>
    <lineage>
        <taxon>Eukaryota</taxon>
        <taxon>Sar</taxon>
        <taxon>Alveolata</taxon>
        <taxon>Dinophyceae</taxon>
        <taxon>Suessiales</taxon>
        <taxon>Symbiodiniaceae</taxon>
        <taxon>Symbiodinium</taxon>
    </lineage>
</organism>
<evidence type="ECO:0000313" key="1">
    <source>
        <dbReference type="EMBL" id="CAE7889718.1"/>
    </source>
</evidence>
<evidence type="ECO:0000313" key="2">
    <source>
        <dbReference type="Proteomes" id="UP000601435"/>
    </source>
</evidence>
<dbReference type="AlphaFoldDB" id="A0A813B2M0"/>
<accession>A0A813B2M0</accession>
<protein>
    <submittedName>
        <fullName evidence="1">Uncharacterized protein</fullName>
    </submittedName>
</protein>
<reference evidence="1" key="1">
    <citation type="submission" date="2021-02" db="EMBL/GenBank/DDBJ databases">
        <authorList>
            <person name="Dougan E. K."/>
            <person name="Rhodes N."/>
            <person name="Thang M."/>
            <person name="Chan C."/>
        </authorList>
    </citation>
    <scope>NUCLEOTIDE SEQUENCE</scope>
</reference>